<evidence type="ECO:0000256" key="8">
    <source>
        <dbReference type="ARBA" id="ARBA00022827"/>
    </source>
</evidence>
<keyword evidence="9 11" id="KW-0560">Oxidoreductase</keyword>
<dbReference type="RefSeq" id="WP_250095887.1">
    <property type="nucleotide sequence ID" value="NZ_JAKRYL010000006.1"/>
</dbReference>
<feature type="domain" description="Amine oxidase" evidence="12">
    <location>
        <begin position="15"/>
        <end position="466"/>
    </location>
</feature>
<dbReference type="GO" id="GO:0005737">
    <property type="term" value="C:cytoplasm"/>
    <property type="evidence" value="ECO:0007669"/>
    <property type="project" value="UniProtKB-SubCell"/>
</dbReference>
<dbReference type="SUPFAM" id="SSF54373">
    <property type="entry name" value="FAD-linked reductases, C-terminal domain"/>
    <property type="match status" value="1"/>
</dbReference>
<sequence>MVQKDRRIAIIGGGITGLAAAYKLKKAKANGASISYDLFEKSERLGGKIQTERVNGFVVELGPDSYLARKDSMTRLAIEVGLEEELLFNDSGQAYVLKGETLHPIPGGAIMGIPTEIKPFLHTSLLSPIGKLRAAGDFFSPRITARDEDISLGHFFRRRLGNEVVDSLIEPLLSGIYAGDLDKLSLKATFPQFLQVEQKYGSLIRGMKGAKAKQAKPQTEAAKSTGMFLTFRRGLQSFVDAIEMQLDSDSVHKGSDLMKIVKQDKHFHLYFKNGEEAIYDEVIITTPPKVTASLLADYPYFSYLSEMESTTVATIALAYKKEKVINRHEGTGFVVSKKSNHTITACTWTHNKWQHSTPEGYALLRAYVGRAGDSAIVSRSDEEIVSAVLYDLKQIMTIEGKPEFYFIKRWQEAMPQYNVGHTYKLAKVKEDIVRNLPGLHLAGGGYDGIGLPDCINQGEAAVEQILNR</sequence>
<keyword evidence="8 11" id="KW-0274">FAD</keyword>
<dbReference type="GO" id="GO:0004729">
    <property type="term" value="F:oxygen-dependent protoporphyrinogen oxidase activity"/>
    <property type="evidence" value="ECO:0007669"/>
    <property type="project" value="UniProtKB-UniRule"/>
</dbReference>
<comment type="subcellular location">
    <subcellularLocation>
        <location evidence="11">Cytoplasm</location>
    </subcellularLocation>
</comment>
<dbReference type="Pfam" id="PF01593">
    <property type="entry name" value="Amino_oxidase"/>
    <property type="match status" value="1"/>
</dbReference>
<evidence type="ECO:0000259" key="12">
    <source>
        <dbReference type="Pfam" id="PF01593"/>
    </source>
</evidence>
<dbReference type="InterPro" id="IPR002937">
    <property type="entry name" value="Amino_oxidase"/>
</dbReference>
<evidence type="ECO:0000256" key="6">
    <source>
        <dbReference type="ARBA" id="ARBA00019046"/>
    </source>
</evidence>
<evidence type="ECO:0000256" key="9">
    <source>
        <dbReference type="ARBA" id="ARBA00023002"/>
    </source>
</evidence>
<dbReference type="Proteomes" id="UP001139150">
    <property type="component" value="Unassembled WGS sequence"/>
</dbReference>
<evidence type="ECO:0000313" key="14">
    <source>
        <dbReference type="Proteomes" id="UP001139150"/>
    </source>
</evidence>
<organism evidence="13 14">
    <name type="scientific">Halalkalibacter alkaliphilus</name>
    <dbReference type="NCBI Taxonomy" id="2917993"/>
    <lineage>
        <taxon>Bacteria</taxon>
        <taxon>Bacillati</taxon>
        <taxon>Bacillota</taxon>
        <taxon>Bacilli</taxon>
        <taxon>Bacillales</taxon>
        <taxon>Bacillaceae</taxon>
        <taxon>Halalkalibacter</taxon>
    </lineage>
</organism>
<evidence type="ECO:0000256" key="5">
    <source>
        <dbReference type="ARBA" id="ARBA00012402"/>
    </source>
</evidence>
<comment type="pathway">
    <text evidence="3 11">Porphyrin-containing compound metabolism; protoheme biosynthesis.</text>
</comment>
<evidence type="ECO:0000256" key="10">
    <source>
        <dbReference type="ARBA" id="ARBA00023133"/>
    </source>
</evidence>
<comment type="caution">
    <text evidence="13">The sequence shown here is derived from an EMBL/GenBank/DDBJ whole genome shotgun (WGS) entry which is preliminary data.</text>
</comment>
<evidence type="ECO:0000256" key="3">
    <source>
        <dbReference type="ARBA" id="ARBA00004744"/>
    </source>
</evidence>
<dbReference type="PANTHER" id="PTHR42923">
    <property type="entry name" value="PROTOPORPHYRINOGEN OXIDASE"/>
    <property type="match status" value="1"/>
</dbReference>
<keyword evidence="14" id="KW-1185">Reference proteome</keyword>
<protein>
    <recommendedName>
        <fullName evidence="6 11">Coproporphyrinogen III oxidase</fullName>
        <ecNumber evidence="5 11">1.3.3.15</ecNumber>
    </recommendedName>
</protein>
<gene>
    <name evidence="13" type="primary">hemY</name>
    <name evidence="13" type="ORF">MF646_07565</name>
</gene>
<dbReference type="EC" id="1.3.3.15" evidence="5 11"/>
<dbReference type="InterPro" id="IPR004572">
    <property type="entry name" value="Protoporphyrinogen_oxidase"/>
</dbReference>
<dbReference type="EMBL" id="JAKRYL010000006">
    <property type="protein sequence ID" value="MCL7746979.1"/>
    <property type="molecule type" value="Genomic_DNA"/>
</dbReference>
<dbReference type="NCBIfam" id="TIGR00562">
    <property type="entry name" value="proto_IX_ox"/>
    <property type="match status" value="1"/>
</dbReference>
<dbReference type="NCBIfam" id="NF008845">
    <property type="entry name" value="PRK11883.1-5"/>
    <property type="match status" value="1"/>
</dbReference>
<comment type="function">
    <text evidence="11">Involved in coproporphyrin-dependent heme b biosynthesis. Catalyzes the oxidation of coproporphyrinogen III to coproporphyrin III.</text>
</comment>
<comment type="cofactor">
    <cofactor evidence="2 11">
        <name>FAD</name>
        <dbReference type="ChEBI" id="CHEBI:57692"/>
    </cofactor>
</comment>
<dbReference type="PANTHER" id="PTHR42923:SF3">
    <property type="entry name" value="PROTOPORPHYRINOGEN OXIDASE"/>
    <property type="match status" value="1"/>
</dbReference>
<dbReference type="AlphaFoldDB" id="A0A9X1ZWU0"/>
<evidence type="ECO:0000256" key="11">
    <source>
        <dbReference type="RuleBase" id="RU364052"/>
    </source>
</evidence>
<dbReference type="Gene3D" id="3.50.50.60">
    <property type="entry name" value="FAD/NAD(P)-binding domain"/>
    <property type="match status" value="1"/>
</dbReference>
<keyword evidence="10 11" id="KW-0350">Heme biosynthesis</keyword>
<evidence type="ECO:0000313" key="13">
    <source>
        <dbReference type="EMBL" id="MCL7746979.1"/>
    </source>
</evidence>
<evidence type="ECO:0000256" key="7">
    <source>
        <dbReference type="ARBA" id="ARBA00022630"/>
    </source>
</evidence>
<keyword evidence="11" id="KW-0963">Cytoplasm</keyword>
<keyword evidence="7 11" id="KW-0285">Flavoprotein</keyword>
<dbReference type="Gene3D" id="3.90.660.20">
    <property type="entry name" value="Protoporphyrinogen oxidase, mitochondrial, domain 2"/>
    <property type="match status" value="1"/>
</dbReference>
<dbReference type="InterPro" id="IPR036188">
    <property type="entry name" value="FAD/NAD-bd_sf"/>
</dbReference>
<comment type="catalytic activity">
    <reaction evidence="1">
        <text>coproporphyrinogen III + 3 O2 = coproporphyrin III + 3 H2O2</text>
        <dbReference type="Rhea" id="RHEA:43436"/>
        <dbReference type="ChEBI" id="CHEBI:15379"/>
        <dbReference type="ChEBI" id="CHEBI:16240"/>
        <dbReference type="ChEBI" id="CHEBI:57309"/>
        <dbReference type="ChEBI" id="CHEBI:131725"/>
        <dbReference type="EC" id="1.3.3.15"/>
    </reaction>
    <physiologicalReaction direction="left-to-right" evidence="1">
        <dbReference type="Rhea" id="RHEA:43437"/>
    </physiologicalReaction>
</comment>
<dbReference type="Gene3D" id="1.10.3110.10">
    <property type="entry name" value="protoporphyrinogen ix oxidase, domain 3"/>
    <property type="match status" value="1"/>
</dbReference>
<reference evidence="13" key="1">
    <citation type="submission" date="2022-02" db="EMBL/GenBank/DDBJ databases">
        <title>Halalkalibacter sp. nov. isolated from Lonar Lake, India.</title>
        <authorList>
            <person name="Joshi A."/>
            <person name="Thite S."/>
            <person name="Lodha T."/>
        </authorList>
    </citation>
    <scope>NUCLEOTIDE SEQUENCE</scope>
    <source>
        <strain evidence="13">MEB205</strain>
    </source>
</reference>
<evidence type="ECO:0000256" key="2">
    <source>
        <dbReference type="ARBA" id="ARBA00001974"/>
    </source>
</evidence>
<evidence type="ECO:0000256" key="4">
    <source>
        <dbReference type="ARBA" id="ARBA00008310"/>
    </source>
</evidence>
<dbReference type="SUPFAM" id="SSF51905">
    <property type="entry name" value="FAD/NAD(P)-binding domain"/>
    <property type="match status" value="1"/>
</dbReference>
<comment type="similarity">
    <text evidence="4 11">Belongs to the protoporphyrinogen/coproporphyrinogen oxidase family. Coproporphyrinogen III oxidase subfamily.</text>
</comment>
<accession>A0A9X1ZWU0</accession>
<dbReference type="GO" id="GO:0006783">
    <property type="term" value="P:heme biosynthetic process"/>
    <property type="evidence" value="ECO:0007669"/>
    <property type="project" value="UniProtKB-UniRule"/>
</dbReference>
<proteinExistence type="inferred from homology"/>
<dbReference type="InterPro" id="IPR050464">
    <property type="entry name" value="Zeta_carotene_desat/Oxidored"/>
</dbReference>
<evidence type="ECO:0000256" key="1">
    <source>
        <dbReference type="ARBA" id="ARBA00001755"/>
    </source>
</evidence>
<name>A0A9X1ZWU0_9BACI</name>